<reference evidence="1" key="1">
    <citation type="submission" date="2022-03" db="EMBL/GenBank/DDBJ databases">
        <authorList>
            <person name="Sayadi A."/>
        </authorList>
    </citation>
    <scope>NUCLEOTIDE SEQUENCE</scope>
</reference>
<comment type="caution">
    <text evidence="1">The sequence shown here is derived from an EMBL/GenBank/DDBJ whole genome shotgun (WGS) entry which is preliminary data.</text>
</comment>
<accession>A0A9P0QBE5</accession>
<dbReference type="OrthoDB" id="6672003at2759"/>
<keyword evidence="2" id="KW-1185">Reference proteome</keyword>
<feature type="non-terminal residue" evidence="1">
    <location>
        <position position="120"/>
    </location>
</feature>
<proteinExistence type="predicted"/>
<name>A0A9P0QBE5_ACAOB</name>
<evidence type="ECO:0008006" key="3">
    <source>
        <dbReference type="Google" id="ProtNLM"/>
    </source>
</evidence>
<evidence type="ECO:0000313" key="2">
    <source>
        <dbReference type="Proteomes" id="UP001152888"/>
    </source>
</evidence>
<dbReference type="Proteomes" id="UP001152888">
    <property type="component" value="Unassembled WGS sequence"/>
</dbReference>
<gene>
    <name evidence="1" type="ORF">ACAOBT_LOCUS35423</name>
</gene>
<organism evidence="1 2">
    <name type="scientific">Acanthoscelides obtectus</name>
    <name type="common">Bean weevil</name>
    <name type="synonym">Bruchus obtectus</name>
    <dbReference type="NCBI Taxonomy" id="200917"/>
    <lineage>
        <taxon>Eukaryota</taxon>
        <taxon>Metazoa</taxon>
        <taxon>Ecdysozoa</taxon>
        <taxon>Arthropoda</taxon>
        <taxon>Hexapoda</taxon>
        <taxon>Insecta</taxon>
        <taxon>Pterygota</taxon>
        <taxon>Neoptera</taxon>
        <taxon>Endopterygota</taxon>
        <taxon>Coleoptera</taxon>
        <taxon>Polyphaga</taxon>
        <taxon>Cucujiformia</taxon>
        <taxon>Chrysomeloidea</taxon>
        <taxon>Chrysomelidae</taxon>
        <taxon>Bruchinae</taxon>
        <taxon>Bruchini</taxon>
        <taxon>Acanthoscelides</taxon>
    </lineage>
</organism>
<dbReference type="AlphaFoldDB" id="A0A9P0QBE5"/>
<sequence length="120" mass="13641">IILQLLLCYQYTVSGHYIFGYYLYIANQCEEEETLTKAASISGSFGDTEYESIAANIQIKISEANALGVGLQCDGWSNRRNESIINFIITTPTPIFFKTFTTDTNRHTAEYMAEKIRRGY</sequence>
<dbReference type="EMBL" id="CAKOFQ010008925">
    <property type="protein sequence ID" value="CAH2016519.1"/>
    <property type="molecule type" value="Genomic_DNA"/>
</dbReference>
<protein>
    <recommendedName>
        <fullName evidence="3">DUF659 domain-containing protein</fullName>
    </recommendedName>
</protein>
<evidence type="ECO:0000313" key="1">
    <source>
        <dbReference type="EMBL" id="CAH2016519.1"/>
    </source>
</evidence>